<evidence type="ECO:0000313" key="1">
    <source>
        <dbReference type="EMBL" id="CAK9882760.1"/>
    </source>
</evidence>
<evidence type="ECO:0000313" key="2">
    <source>
        <dbReference type="Proteomes" id="UP001497522"/>
    </source>
</evidence>
<accession>A0ABP1C1M1</accession>
<organism evidence="1 2">
    <name type="scientific">Sphagnum jensenii</name>
    <dbReference type="NCBI Taxonomy" id="128206"/>
    <lineage>
        <taxon>Eukaryota</taxon>
        <taxon>Viridiplantae</taxon>
        <taxon>Streptophyta</taxon>
        <taxon>Embryophyta</taxon>
        <taxon>Bryophyta</taxon>
        <taxon>Sphagnophytina</taxon>
        <taxon>Sphagnopsida</taxon>
        <taxon>Sphagnales</taxon>
        <taxon>Sphagnaceae</taxon>
        <taxon>Sphagnum</taxon>
    </lineage>
</organism>
<dbReference type="EMBL" id="OZ023710">
    <property type="protein sequence ID" value="CAK9882760.1"/>
    <property type="molecule type" value="Genomic_DNA"/>
</dbReference>
<keyword evidence="2" id="KW-1185">Reference proteome</keyword>
<dbReference type="Proteomes" id="UP001497522">
    <property type="component" value="Chromosome 9"/>
</dbReference>
<reference evidence="1" key="1">
    <citation type="submission" date="2024-03" db="EMBL/GenBank/DDBJ databases">
        <authorList>
            <consortium name="ELIXIR-Norway"/>
            <consortium name="Elixir Norway"/>
        </authorList>
    </citation>
    <scope>NUCLEOTIDE SEQUENCE</scope>
</reference>
<proteinExistence type="predicted"/>
<sequence>MDDAGRNSAAVEDTNAVVMLRPAAVVQEEYEKKAGSWDNFVKFAASCSEEALNALKNLGASSDRRLPVAAAGKVVKLTYVAATAL</sequence>
<gene>
    <name evidence="1" type="ORF">CSSPJE1EN2_LOCUS24011</name>
</gene>
<name>A0ABP1C1M1_9BRYO</name>
<protein>
    <submittedName>
        <fullName evidence="1">Uncharacterized protein</fullName>
    </submittedName>
</protein>